<reference evidence="2" key="1">
    <citation type="submission" date="2023-03" db="EMBL/GenBank/DDBJ databases">
        <title>Massive genome expansion in bonnet fungi (Mycena s.s.) driven by repeated elements and novel gene families across ecological guilds.</title>
        <authorList>
            <consortium name="Lawrence Berkeley National Laboratory"/>
            <person name="Harder C.B."/>
            <person name="Miyauchi S."/>
            <person name="Viragh M."/>
            <person name="Kuo A."/>
            <person name="Thoen E."/>
            <person name="Andreopoulos B."/>
            <person name="Lu D."/>
            <person name="Skrede I."/>
            <person name="Drula E."/>
            <person name="Henrissat B."/>
            <person name="Morin E."/>
            <person name="Kohler A."/>
            <person name="Barry K."/>
            <person name="LaButti K."/>
            <person name="Morin E."/>
            <person name="Salamov A."/>
            <person name="Lipzen A."/>
            <person name="Mereny Z."/>
            <person name="Hegedus B."/>
            <person name="Baldrian P."/>
            <person name="Stursova M."/>
            <person name="Weitz H."/>
            <person name="Taylor A."/>
            <person name="Grigoriev I.V."/>
            <person name="Nagy L.G."/>
            <person name="Martin F."/>
            <person name="Kauserud H."/>
        </authorList>
    </citation>
    <scope>NUCLEOTIDE SEQUENCE</scope>
    <source>
        <strain evidence="2">9284</strain>
    </source>
</reference>
<sequence>MYTCPAAHFFSDASSFFIRYIARLKRVNAKCSSLGSPKGQIISTNVFSEFTHHNTNFKSLSFSVRACPNSSTVKLTQEGAPCPFPKVEGDGIRLESTEYERAQAREKGAAINLSMEGKARSAEALTVATGNVSGMRLEYDCRSAYEKESVSRLGQRPAIGRESQDRIVRQGRGHQERRRHIQFQLCQARGGLGMLVPCACGDKLQGVRCRTQLQAQIQAGNPPLAAAEERLEYCGVNGPRVASTDFDGEWETFRPLQDNGAPVMRDTEDGIGTSTTEVREWNDSESSESSGYGVMEAGL</sequence>
<evidence type="ECO:0000313" key="3">
    <source>
        <dbReference type="Proteomes" id="UP001221142"/>
    </source>
</evidence>
<keyword evidence="3" id="KW-1185">Reference proteome</keyword>
<dbReference type="EMBL" id="JARKIF010000005">
    <property type="protein sequence ID" value="KAJ7638287.1"/>
    <property type="molecule type" value="Genomic_DNA"/>
</dbReference>
<gene>
    <name evidence="2" type="ORF">FB45DRAFT_863419</name>
</gene>
<dbReference type="AlphaFoldDB" id="A0AAD7C3W5"/>
<evidence type="ECO:0000313" key="2">
    <source>
        <dbReference type="EMBL" id="KAJ7638287.1"/>
    </source>
</evidence>
<comment type="caution">
    <text evidence="2">The sequence shown here is derived from an EMBL/GenBank/DDBJ whole genome shotgun (WGS) entry which is preliminary data.</text>
</comment>
<organism evidence="2 3">
    <name type="scientific">Roridomyces roridus</name>
    <dbReference type="NCBI Taxonomy" id="1738132"/>
    <lineage>
        <taxon>Eukaryota</taxon>
        <taxon>Fungi</taxon>
        <taxon>Dikarya</taxon>
        <taxon>Basidiomycota</taxon>
        <taxon>Agaricomycotina</taxon>
        <taxon>Agaricomycetes</taxon>
        <taxon>Agaricomycetidae</taxon>
        <taxon>Agaricales</taxon>
        <taxon>Marasmiineae</taxon>
        <taxon>Mycenaceae</taxon>
        <taxon>Roridomyces</taxon>
    </lineage>
</organism>
<feature type="region of interest" description="Disordered" evidence="1">
    <location>
        <begin position="257"/>
        <end position="299"/>
    </location>
</feature>
<name>A0AAD7C3W5_9AGAR</name>
<dbReference type="Proteomes" id="UP001221142">
    <property type="component" value="Unassembled WGS sequence"/>
</dbReference>
<protein>
    <submittedName>
        <fullName evidence="2">Uncharacterized protein</fullName>
    </submittedName>
</protein>
<accession>A0AAD7C3W5</accession>
<evidence type="ECO:0000256" key="1">
    <source>
        <dbReference type="SAM" id="MobiDB-lite"/>
    </source>
</evidence>
<proteinExistence type="predicted"/>